<keyword evidence="4 5" id="KW-0472">Membrane</keyword>
<evidence type="ECO:0000313" key="6">
    <source>
        <dbReference type="EMBL" id="CAB4564174.1"/>
    </source>
</evidence>
<proteinExistence type="predicted"/>
<keyword evidence="3 5" id="KW-1133">Transmembrane helix</keyword>
<organism evidence="6">
    <name type="scientific">freshwater metagenome</name>
    <dbReference type="NCBI Taxonomy" id="449393"/>
    <lineage>
        <taxon>unclassified sequences</taxon>
        <taxon>metagenomes</taxon>
        <taxon>ecological metagenomes</taxon>
    </lineage>
</organism>
<protein>
    <submittedName>
        <fullName evidence="6">Unannotated protein</fullName>
    </submittedName>
</protein>
<sequence length="114" mass="12640">MSTPSAPKLTPAEDKTYAGLAQILGILGILPSLIIWIVFKDRGPQTNKLGKEALNFQITMLLIEVVGYILTFIFVGVILIFAAWALRLIFSIVAFTKVQAGEDYKYPVTLRLIK</sequence>
<evidence type="ECO:0000256" key="5">
    <source>
        <dbReference type="SAM" id="Phobius"/>
    </source>
</evidence>
<accession>A0A6J6DM13</accession>
<dbReference type="AlphaFoldDB" id="A0A6J6DM13"/>
<dbReference type="EMBL" id="CAEZTD010000068">
    <property type="protein sequence ID" value="CAB4564174.1"/>
    <property type="molecule type" value="Genomic_DNA"/>
</dbReference>
<comment type="subcellular location">
    <subcellularLocation>
        <location evidence="1">Membrane</location>
        <topology evidence="1">Multi-pass membrane protein</topology>
    </subcellularLocation>
</comment>
<name>A0A6J6DM13_9ZZZZ</name>
<keyword evidence="2 5" id="KW-0812">Transmembrane</keyword>
<gene>
    <name evidence="6" type="ORF">UFOPK1591_00926</name>
</gene>
<dbReference type="Pfam" id="PF09685">
    <property type="entry name" value="MamF_MmsF"/>
    <property type="match status" value="1"/>
</dbReference>
<evidence type="ECO:0000256" key="4">
    <source>
        <dbReference type="ARBA" id="ARBA00023136"/>
    </source>
</evidence>
<evidence type="ECO:0000256" key="1">
    <source>
        <dbReference type="ARBA" id="ARBA00004141"/>
    </source>
</evidence>
<feature type="transmembrane region" description="Helical" evidence="5">
    <location>
        <begin position="20"/>
        <end position="39"/>
    </location>
</feature>
<reference evidence="6" key="1">
    <citation type="submission" date="2020-05" db="EMBL/GenBank/DDBJ databases">
        <authorList>
            <person name="Chiriac C."/>
            <person name="Salcher M."/>
            <person name="Ghai R."/>
            <person name="Kavagutti S V."/>
        </authorList>
    </citation>
    <scope>NUCLEOTIDE SEQUENCE</scope>
</reference>
<dbReference type="InterPro" id="IPR019109">
    <property type="entry name" value="MamF_MmsF"/>
</dbReference>
<evidence type="ECO:0000256" key="2">
    <source>
        <dbReference type="ARBA" id="ARBA00022692"/>
    </source>
</evidence>
<evidence type="ECO:0000256" key="3">
    <source>
        <dbReference type="ARBA" id="ARBA00022989"/>
    </source>
</evidence>
<feature type="transmembrane region" description="Helical" evidence="5">
    <location>
        <begin position="60"/>
        <end position="86"/>
    </location>
</feature>